<name>A0AAV6UXE1_9ARAC</name>
<feature type="compositionally biased region" description="Basic and acidic residues" evidence="1">
    <location>
        <begin position="62"/>
        <end position="73"/>
    </location>
</feature>
<dbReference type="EMBL" id="JAFNEN010000238">
    <property type="protein sequence ID" value="KAG8188458.1"/>
    <property type="molecule type" value="Genomic_DNA"/>
</dbReference>
<evidence type="ECO:0000313" key="4">
    <source>
        <dbReference type="Proteomes" id="UP000827092"/>
    </source>
</evidence>
<keyword evidence="2" id="KW-0812">Transmembrane</keyword>
<reference evidence="3 4" key="1">
    <citation type="journal article" date="2022" name="Nat. Ecol. Evol.">
        <title>A masculinizing supergene underlies an exaggerated male reproductive morph in a spider.</title>
        <authorList>
            <person name="Hendrickx F."/>
            <person name="De Corte Z."/>
            <person name="Sonet G."/>
            <person name="Van Belleghem S.M."/>
            <person name="Kostlbacher S."/>
            <person name="Vangestel C."/>
        </authorList>
    </citation>
    <scope>NUCLEOTIDE SEQUENCE [LARGE SCALE GENOMIC DNA]</scope>
    <source>
        <strain evidence="3">W744_W776</strain>
    </source>
</reference>
<evidence type="ECO:0000313" key="3">
    <source>
        <dbReference type="EMBL" id="KAG8188458.1"/>
    </source>
</evidence>
<comment type="caution">
    <text evidence="3">The sequence shown here is derived from an EMBL/GenBank/DDBJ whole genome shotgun (WGS) entry which is preliminary data.</text>
</comment>
<gene>
    <name evidence="3" type="ORF">JTE90_008023</name>
</gene>
<sequence length="73" mass="8327">MHPFREGVTRSASLFSFGIIDVFLSLFYLLHLHLLCSKRFVHPSLTREDGEQFPSGSPGIGRGEKKGWPLDFY</sequence>
<accession>A0AAV6UXE1</accession>
<evidence type="ECO:0000256" key="1">
    <source>
        <dbReference type="SAM" id="MobiDB-lite"/>
    </source>
</evidence>
<feature type="transmembrane region" description="Helical" evidence="2">
    <location>
        <begin position="12"/>
        <end position="30"/>
    </location>
</feature>
<protein>
    <submittedName>
        <fullName evidence="3">Uncharacterized protein</fullName>
    </submittedName>
</protein>
<keyword evidence="4" id="KW-1185">Reference proteome</keyword>
<proteinExistence type="predicted"/>
<feature type="region of interest" description="Disordered" evidence="1">
    <location>
        <begin position="48"/>
        <end position="73"/>
    </location>
</feature>
<dbReference type="Proteomes" id="UP000827092">
    <property type="component" value="Unassembled WGS sequence"/>
</dbReference>
<organism evidence="3 4">
    <name type="scientific">Oedothorax gibbosus</name>
    <dbReference type="NCBI Taxonomy" id="931172"/>
    <lineage>
        <taxon>Eukaryota</taxon>
        <taxon>Metazoa</taxon>
        <taxon>Ecdysozoa</taxon>
        <taxon>Arthropoda</taxon>
        <taxon>Chelicerata</taxon>
        <taxon>Arachnida</taxon>
        <taxon>Araneae</taxon>
        <taxon>Araneomorphae</taxon>
        <taxon>Entelegynae</taxon>
        <taxon>Araneoidea</taxon>
        <taxon>Linyphiidae</taxon>
        <taxon>Erigoninae</taxon>
        <taxon>Oedothorax</taxon>
    </lineage>
</organism>
<keyword evidence="2" id="KW-0472">Membrane</keyword>
<keyword evidence="2" id="KW-1133">Transmembrane helix</keyword>
<dbReference type="AlphaFoldDB" id="A0AAV6UXE1"/>
<evidence type="ECO:0000256" key="2">
    <source>
        <dbReference type="SAM" id="Phobius"/>
    </source>
</evidence>